<protein>
    <submittedName>
        <fullName evidence="2">Uncharacterized protein</fullName>
    </submittedName>
</protein>
<proteinExistence type="predicted"/>
<reference evidence="2 3" key="1">
    <citation type="submission" date="2020-07" db="EMBL/GenBank/DDBJ databases">
        <title>Complete genome sequence analysis of Acidithiobacillus ferrivorans XJFY6S-08 reveals extreme environmental adaptation to alpine acid mine drainage.</title>
        <authorList>
            <person name="Yan L."/>
            <person name="Ni Y."/>
        </authorList>
    </citation>
    <scope>NUCLEOTIDE SEQUENCE [LARGE SCALE GENOMIC DNA]</scope>
    <source>
        <strain evidence="2 3">XJFY6S-08</strain>
    </source>
</reference>
<sequence>MTRKLDDLVALGVNPSRHGWQSLLLENYEQITNARRLLWTWVDIADALAVPKDKSGDLGKAFRRINAGIRTGKVMVPKSGKSSRQPAISTSTDVAENKPSRIKFIGPQ</sequence>
<gene>
    <name evidence="2" type="ORF">H2515_13035</name>
</gene>
<dbReference type="RefSeq" id="WP_198660344.1">
    <property type="nucleotide sequence ID" value="NZ_CP059488.1"/>
</dbReference>
<evidence type="ECO:0000256" key="1">
    <source>
        <dbReference type="SAM" id="MobiDB-lite"/>
    </source>
</evidence>
<organism evidence="2 3">
    <name type="scientific">Acidithiobacillus ferrivorans</name>
    <dbReference type="NCBI Taxonomy" id="160808"/>
    <lineage>
        <taxon>Bacteria</taxon>
        <taxon>Pseudomonadati</taxon>
        <taxon>Pseudomonadota</taxon>
        <taxon>Acidithiobacillia</taxon>
        <taxon>Acidithiobacillales</taxon>
        <taxon>Acidithiobacillaceae</taxon>
        <taxon>Acidithiobacillus</taxon>
    </lineage>
</organism>
<dbReference type="EMBL" id="CP059488">
    <property type="protein sequence ID" value="QQD72311.1"/>
    <property type="molecule type" value="Genomic_DNA"/>
</dbReference>
<feature type="compositionally biased region" description="Polar residues" evidence="1">
    <location>
        <begin position="80"/>
        <end position="94"/>
    </location>
</feature>
<accession>A0A7T5BGG6</accession>
<dbReference type="AlphaFoldDB" id="A0A7T5BGG6"/>
<evidence type="ECO:0000313" key="2">
    <source>
        <dbReference type="EMBL" id="QQD72311.1"/>
    </source>
</evidence>
<feature type="region of interest" description="Disordered" evidence="1">
    <location>
        <begin position="75"/>
        <end position="108"/>
    </location>
</feature>
<dbReference type="Proteomes" id="UP000595420">
    <property type="component" value="Chromosome"/>
</dbReference>
<evidence type="ECO:0000313" key="3">
    <source>
        <dbReference type="Proteomes" id="UP000595420"/>
    </source>
</evidence>
<name>A0A7T5BGG6_9PROT</name>